<dbReference type="AlphaFoldDB" id="A0AAF0PS87"/>
<evidence type="ECO:0000313" key="1">
    <source>
        <dbReference type="EMBL" id="WMV08265.1"/>
    </source>
</evidence>
<gene>
    <name evidence="1" type="ORF">MTR67_001650</name>
</gene>
<name>A0AAF0PS87_SOLVR</name>
<dbReference type="InterPro" id="IPR043502">
    <property type="entry name" value="DNA/RNA_pol_sf"/>
</dbReference>
<evidence type="ECO:0000313" key="2">
    <source>
        <dbReference type="Proteomes" id="UP001234989"/>
    </source>
</evidence>
<dbReference type="EMBL" id="CP133612">
    <property type="protein sequence ID" value="WMV08265.1"/>
    <property type="molecule type" value="Genomic_DNA"/>
</dbReference>
<dbReference type="SUPFAM" id="SSF56672">
    <property type="entry name" value="DNA/RNA polymerases"/>
    <property type="match status" value="1"/>
</dbReference>
<organism evidence="1 2">
    <name type="scientific">Solanum verrucosum</name>
    <dbReference type="NCBI Taxonomy" id="315347"/>
    <lineage>
        <taxon>Eukaryota</taxon>
        <taxon>Viridiplantae</taxon>
        <taxon>Streptophyta</taxon>
        <taxon>Embryophyta</taxon>
        <taxon>Tracheophyta</taxon>
        <taxon>Spermatophyta</taxon>
        <taxon>Magnoliopsida</taxon>
        <taxon>eudicotyledons</taxon>
        <taxon>Gunneridae</taxon>
        <taxon>Pentapetalae</taxon>
        <taxon>asterids</taxon>
        <taxon>lamiids</taxon>
        <taxon>Solanales</taxon>
        <taxon>Solanaceae</taxon>
        <taxon>Solanoideae</taxon>
        <taxon>Solaneae</taxon>
        <taxon>Solanum</taxon>
    </lineage>
</organism>
<dbReference type="Proteomes" id="UP001234989">
    <property type="component" value="Chromosome 1"/>
</dbReference>
<dbReference type="PANTHER" id="PTHR46890:SF48">
    <property type="entry name" value="RNA-DIRECTED DNA POLYMERASE"/>
    <property type="match status" value="1"/>
</dbReference>
<sequence length="449" mass="51427">MICIGDFNAILSSEDRKLGNPFQKGEIRDFNQFMLDTEVTVMNPCTSDHSPFSLELDRQSRCSHKAFKFFNCVAEHPEFLQRVKEAWVRGHKKDMNDIWQMLKRVKTNLKQLNIMEFKEVSNRVKDIRGQLHSLQESMRDPSAVAFNRQHEKELHIQLEKWSKIEESVMQQKSRVQWLKLGDANTTYFFANMKNRVAQNTITCLMTSEGIKAQMQEALELEVNTFYKDLLGKAAQNIPSVSTTVMKNGNTLNREQQILLATKVTREEMIIALQGINYMKAPGYDGFNVYFFKRAWPVVGEDIITAVLLFFETGTMYPPINCTSVTLIPKVASPTRIGEYKPISCCTVLYKIIYKVITTRLQKVMSSIVDPNQSTFVPRRAIHDNIILSHELVKGYARKGISKRGDIKSVSYLHKCFMQFSEASGLVANVDKSSVYFGGIKQAVQDQILQ</sequence>
<reference evidence="1" key="1">
    <citation type="submission" date="2023-08" db="EMBL/GenBank/DDBJ databases">
        <title>A de novo genome assembly of Solanum verrucosum Schlechtendal, a Mexican diploid species geographically isolated from the other diploid A-genome species in potato relatives.</title>
        <authorList>
            <person name="Hosaka K."/>
        </authorList>
    </citation>
    <scope>NUCLEOTIDE SEQUENCE</scope>
    <source>
        <tissue evidence="1">Young leaves</tissue>
    </source>
</reference>
<protein>
    <recommendedName>
        <fullName evidence="3">Reverse transcriptase domain-containing protein</fullName>
    </recommendedName>
</protein>
<evidence type="ECO:0008006" key="3">
    <source>
        <dbReference type="Google" id="ProtNLM"/>
    </source>
</evidence>
<proteinExistence type="predicted"/>
<keyword evidence="2" id="KW-1185">Reference proteome</keyword>
<dbReference type="InterPro" id="IPR052343">
    <property type="entry name" value="Retrotransposon-Effector_Assoc"/>
</dbReference>
<dbReference type="PANTHER" id="PTHR46890">
    <property type="entry name" value="NON-LTR RETROLELEMENT REVERSE TRANSCRIPTASE-LIKE PROTEIN-RELATED"/>
    <property type="match status" value="1"/>
</dbReference>
<accession>A0AAF0PS87</accession>